<comment type="caution">
    <text evidence="1">The sequence shown here is derived from an EMBL/GenBank/DDBJ whole genome shotgun (WGS) entry which is preliminary data.</text>
</comment>
<sequence length="195" mass="21550">MDAGMACLLAMCLCLVLPVGWSQGSHQSKEFINPQLQPDPGERQDQPLAAAHVQDMRSHALKQLYANTDNSNTHLSLFIAAALGVMILMGVVYCVYTQFYTKHPYLHTELQDSDEMSLDLPEAPPVVFHSSVGAMDRQEEVWRAANGSLISDAPSIISVPPRLSPPPSAMPYPSFFLSAYPLRTISVRNLEKSFF</sequence>
<evidence type="ECO:0000313" key="1">
    <source>
        <dbReference type="EMBL" id="KAJ7985035.1"/>
    </source>
</evidence>
<keyword evidence="2" id="KW-1185">Reference proteome</keyword>
<name>A0ACC2F1C8_DALPE</name>
<evidence type="ECO:0000313" key="2">
    <source>
        <dbReference type="Proteomes" id="UP001157502"/>
    </source>
</evidence>
<organism evidence="1 2">
    <name type="scientific">Dallia pectoralis</name>
    <name type="common">Alaska blackfish</name>
    <dbReference type="NCBI Taxonomy" id="75939"/>
    <lineage>
        <taxon>Eukaryota</taxon>
        <taxon>Metazoa</taxon>
        <taxon>Chordata</taxon>
        <taxon>Craniata</taxon>
        <taxon>Vertebrata</taxon>
        <taxon>Euteleostomi</taxon>
        <taxon>Actinopterygii</taxon>
        <taxon>Neopterygii</taxon>
        <taxon>Teleostei</taxon>
        <taxon>Protacanthopterygii</taxon>
        <taxon>Esociformes</taxon>
        <taxon>Umbridae</taxon>
        <taxon>Dallia</taxon>
    </lineage>
</organism>
<gene>
    <name evidence="1" type="ORF">DPEC_G00360950</name>
</gene>
<protein>
    <submittedName>
        <fullName evidence="1">Uncharacterized protein</fullName>
    </submittedName>
</protein>
<dbReference type="Proteomes" id="UP001157502">
    <property type="component" value="Chromosome 37"/>
</dbReference>
<dbReference type="EMBL" id="CM055764">
    <property type="protein sequence ID" value="KAJ7985035.1"/>
    <property type="molecule type" value="Genomic_DNA"/>
</dbReference>
<reference evidence="1" key="1">
    <citation type="submission" date="2021-05" db="EMBL/GenBank/DDBJ databases">
        <authorList>
            <person name="Pan Q."/>
            <person name="Jouanno E."/>
            <person name="Zahm M."/>
            <person name="Klopp C."/>
            <person name="Cabau C."/>
            <person name="Louis A."/>
            <person name="Berthelot C."/>
            <person name="Parey E."/>
            <person name="Roest Crollius H."/>
            <person name="Montfort J."/>
            <person name="Robinson-Rechavi M."/>
            <person name="Bouchez O."/>
            <person name="Lampietro C."/>
            <person name="Lopez Roques C."/>
            <person name="Donnadieu C."/>
            <person name="Postlethwait J."/>
            <person name="Bobe J."/>
            <person name="Dillon D."/>
            <person name="Chandos A."/>
            <person name="von Hippel F."/>
            <person name="Guiguen Y."/>
        </authorList>
    </citation>
    <scope>NUCLEOTIDE SEQUENCE</scope>
    <source>
        <strain evidence="1">YG-Jan2019</strain>
    </source>
</reference>
<proteinExistence type="predicted"/>
<accession>A0ACC2F1C8</accession>